<comment type="caution">
    <text evidence="1">The sequence shown here is derived from an EMBL/GenBank/DDBJ whole genome shotgun (WGS) entry which is preliminary data.</text>
</comment>
<protein>
    <submittedName>
        <fullName evidence="1">Uncharacterized protein</fullName>
    </submittedName>
</protein>
<keyword evidence="2" id="KW-1185">Reference proteome</keyword>
<evidence type="ECO:0000313" key="2">
    <source>
        <dbReference type="Proteomes" id="UP000887159"/>
    </source>
</evidence>
<evidence type="ECO:0000313" key="1">
    <source>
        <dbReference type="EMBL" id="GFX92867.1"/>
    </source>
</evidence>
<dbReference type="EMBL" id="BMAU01021169">
    <property type="protein sequence ID" value="GFX92867.1"/>
    <property type="molecule type" value="Genomic_DNA"/>
</dbReference>
<sequence length="102" mass="11031">MSSSLVPLKACHVDVLIPIKFIDTQSPPVGVVENLGEGVPTQVSSLSHNHTRSSKQVTIPGHGLPMRSSSLIVPFRRGLALLKLYNCSSRKFQNSTQRPPAS</sequence>
<organism evidence="1 2">
    <name type="scientific">Trichonephila clavipes</name>
    <name type="common">Golden silk orbweaver</name>
    <name type="synonym">Nephila clavipes</name>
    <dbReference type="NCBI Taxonomy" id="2585209"/>
    <lineage>
        <taxon>Eukaryota</taxon>
        <taxon>Metazoa</taxon>
        <taxon>Ecdysozoa</taxon>
        <taxon>Arthropoda</taxon>
        <taxon>Chelicerata</taxon>
        <taxon>Arachnida</taxon>
        <taxon>Araneae</taxon>
        <taxon>Araneomorphae</taxon>
        <taxon>Entelegynae</taxon>
        <taxon>Araneoidea</taxon>
        <taxon>Nephilidae</taxon>
        <taxon>Trichonephila</taxon>
    </lineage>
</organism>
<dbReference type="Proteomes" id="UP000887159">
    <property type="component" value="Unassembled WGS sequence"/>
</dbReference>
<gene>
    <name evidence="1" type="ORF">TNCV_4014761</name>
</gene>
<accession>A0A8X6V2L8</accession>
<name>A0A8X6V2L8_TRICX</name>
<dbReference type="AlphaFoldDB" id="A0A8X6V2L8"/>
<reference evidence="1" key="1">
    <citation type="submission" date="2020-08" db="EMBL/GenBank/DDBJ databases">
        <title>Multicomponent nature underlies the extraordinary mechanical properties of spider dragline silk.</title>
        <authorList>
            <person name="Kono N."/>
            <person name="Nakamura H."/>
            <person name="Mori M."/>
            <person name="Yoshida Y."/>
            <person name="Ohtoshi R."/>
            <person name="Malay A.D."/>
            <person name="Moran D.A.P."/>
            <person name="Tomita M."/>
            <person name="Numata K."/>
            <person name="Arakawa K."/>
        </authorList>
    </citation>
    <scope>NUCLEOTIDE SEQUENCE</scope>
</reference>
<proteinExistence type="predicted"/>